<dbReference type="RefSeq" id="XP_060329879.1">
    <property type="nucleotide sequence ID" value="XM_060477567.1"/>
</dbReference>
<reference evidence="1" key="1">
    <citation type="submission" date="2023-06" db="EMBL/GenBank/DDBJ databases">
        <authorList>
            <consortium name="Lawrence Berkeley National Laboratory"/>
            <person name="Ahrendt S."/>
            <person name="Sahu N."/>
            <person name="Indic B."/>
            <person name="Wong-Bajracharya J."/>
            <person name="Merenyi Z."/>
            <person name="Ke H.-M."/>
            <person name="Monk M."/>
            <person name="Kocsube S."/>
            <person name="Drula E."/>
            <person name="Lipzen A."/>
            <person name="Balint B."/>
            <person name="Henrissat B."/>
            <person name="Andreopoulos B."/>
            <person name="Martin F.M."/>
            <person name="Harder C.B."/>
            <person name="Rigling D."/>
            <person name="Ford K.L."/>
            <person name="Foster G.D."/>
            <person name="Pangilinan J."/>
            <person name="Papanicolaou A."/>
            <person name="Barry K."/>
            <person name="LaButti K."/>
            <person name="Viragh M."/>
            <person name="Koriabine M."/>
            <person name="Yan M."/>
            <person name="Riley R."/>
            <person name="Champramary S."/>
            <person name="Plett K.L."/>
            <person name="Tsai I.J."/>
            <person name="Slot J."/>
            <person name="Sipos G."/>
            <person name="Plett J."/>
            <person name="Nagy L.G."/>
            <person name="Grigoriev I.V."/>
        </authorList>
    </citation>
    <scope>NUCLEOTIDE SEQUENCE</scope>
    <source>
        <strain evidence="1">CCBAS 213</strain>
    </source>
</reference>
<name>A0AA39KAG4_ARMTA</name>
<proteinExistence type="predicted"/>
<comment type="caution">
    <text evidence="1">The sequence shown here is derived from an EMBL/GenBank/DDBJ whole genome shotgun (WGS) entry which is preliminary data.</text>
</comment>
<accession>A0AA39KAG4</accession>
<dbReference type="GeneID" id="85361115"/>
<evidence type="ECO:0000313" key="1">
    <source>
        <dbReference type="EMBL" id="KAK0457567.1"/>
    </source>
</evidence>
<protein>
    <submittedName>
        <fullName evidence="1">Uncharacterized protein</fullName>
    </submittedName>
</protein>
<dbReference type="AlphaFoldDB" id="A0AA39KAG4"/>
<sequence>MGASAASALVGSILSTNQFSVHLHGRRYMVPRPPLLNKGDPSQPMNPGIKLLSISTVYRHPAVSYGYTVLDLLFRWNTASTFEVTVNGSMDLGSLSTCIPPTLPICKQGLYMRMTAISYERLVLQGFVVARYDHGDS</sequence>
<keyword evidence="2" id="KW-1185">Reference proteome</keyword>
<gene>
    <name evidence="1" type="ORF">EV420DRAFT_1643895</name>
</gene>
<dbReference type="Proteomes" id="UP001175211">
    <property type="component" value="Unassembled WGS sequence"/>
</dbReference>
<evidence type="ECO:0000313" key="2">
    <source>
        <dbReference type="Proteomes" id="UP001175211"/>
    </source>
</evidence>
<organism evidence="1 2">
    <name type="scientific">Armillaria tabescens</name>
    <name type="common">Ringless honey mushroom</name>
    <name type="synonym">Agaricus tabescens</name>
    <dbReference type="NCBI Taxonomy" id="1929756"/>
    <lineage>
        <taxon>Eukaryota</taxon>
        <taxon>Fungi</taxon>
        <taxon>Dikarya</taxon>
        <taxon>Basidiomycota</taxon>
        <taxon>Agaricomycotina</taxon>
        <taxon>Agaricomycetes</taxon>
        <taxon>Agaricomycetidae</taxon>
        <taxon>Agaricales</taxon>
        <taxon>Marasmiineae</taxon>
        <taxon>Physalacriaceae</taxon>
        <taxon>Desarmillaria</taxon>
    </lineage>
</organism>
<dbReference type="EMBL" id="JAUEPS010000021">
    <property type="protein sequence ID" value="KAK0457567.1"/>
    <property type="molecule type" value="Genomic_DNA"/>
</dbReference>